<keyword evidence="2" id="KW-1015">Disulfide bond</keyword>
<gene>
    <name evidence="6" type="ORF">GCM10012275_07320</name>
</gene>
<feature type="chain" id="PRO_5035234666" evidence="4">
    <location>
        <begin position="32"/>
        <end position="279"/>
    </location>
</feature>
<keyword evidence="3 6" id="KW-0645">Protease</keyword>
<dbReference type="AlphaFoldDB" id="A0A8J3FSS0"/>
<keyword evidence="3" id="KW-0720">Serine protease</keyword>
<dbReference type="FunFam" id="2.40.10.10:FF:000002">
    <property type="entry name" value="Transmembrane protease serine"/>
    <property type="match status" value="1"/>
</dbReference>
<evidence type="ECO:0000256" key="2">
    <source>
        <dbReference type="ARBA" id="ARBA00023157"/>
    </source>
</evidence>
<dbReference type="InterPro" id="IPR009003">
    <property type="entry name" value="Peptidase_S1_PA"/>
</dbReference>
<dbReference type="EMBL" id="BMMK01000002">
    <property type="protein sequence ID" value="GGM38969.1"/>
    <property type="molecule type" value="Genomic_DNA"/>
</dbReference>
<dbReference type="Proteomes" id="UP000637578">
    <property type="component" value="Unassembled WGS sequence"/>
</dbReference>
<evidence type="ECO:0000256" key="4">
    <source>
        <dbReference type="SAM" id="SignalP"/>
    </source>
</evidence>
<dbReference type="InterPro" id="IPR050430">
    <property type="entry name" value="Peptidase_S1"/>
</dbReference>
<dbReference type="PANTHER" id="PTHR24276:SF98">
    <property type="entry name" value="FI18310P1-RELATED"/>
    <property type="match status" value="1"/>
</dbReference>
<dbReference type="InterPro" id="IPR001314">
    <property type="entry name" value="Peptidase_S1A"/>
</dbReference>
<organism evidence="6 7">
    <name type="scientific">Longimycelium tulufanense</name>
    <dbReference type="NCBI Taxonomy" id="907463"/>
    <lineage>
        <taxon>Bacteria</taxon>
        <taxon>Bacillati</taxon>
        <taxon>Actinomycetota</taxon>
        <taxon>Actinomycetes</taxon>
        <taxon>Pseudonocardiales</taxon>
        <taxon>Pseudonocardiaceae</taxon>
        <taxon>Longimycelium</taxon>
    </lineage>
</organism>
<dbReference type="PROSITE" id="PS00135">
    <property type="entry name" value="TRYPSIN_SER"/>
    <property type="match status" value="1"/>
</dbReference>
<evidence type="ECO:0000256" key="1">
    <source>
        <dbReference type="ARBA" id="ARBA00007664"/>
    </source>
</evidence>
<dbReference type="InterPro" id="IPR001254">
    <property type="entry name" value="Trypsin_dom"/>
</dbReference>
<keyword evidence="4" id="KW-0732">Signal</keyword>
<protein>
    <submittedName>
        <fullName evidence="6">Serine protease</fullName>
    </submittedName>
</protein>
<accession>A0A8J3FSS0</accession>
<reference evidence="6" key="1">
    <citation type="journal article" date="2014" name="Int. J. Syst. Evol. Microbiol.">
        <title>Complete genome sequence of Corynebacterium casei LMG S-19264T (=DSM 44701T), isolated from a smear-ripened cheese.</title>
        <authorList>
            <consortium name="US DOE Joint Genome Institute (JGI-PGF)"/>
            <person name="Walter F."/>
            <person name="Albersmeier A."/>
            <person name="Kalinowski J."/>
            <person name="Ruckert C."/>
        </authorList>
    </citation>
    <scope>NUCLEOTIDE SEQUENCE</scope>
    <source>
        <strain evidence="6">CGMCC 4.5737</strain>
    </source>
</reference>
<keyword evidence="7" id="KW-1185">Reference proteome</keyword>
<dbReference type="SMART" id="SM00020">
    <property type="entry name" value="Tryp_SPc"/>
    <property type="match status" value="1"/>
</dbReference>
<dbReference type="RefSeq" id="WP_189053805.1">
    <property type="nucleotide sequence ID" value="NZ_BMMK01000002.1"/>
</dbReference>
<dbReference type="InterPro" id="IPR018114">
    <property type="entry name" value="TRYPSIN_HIS"/>
</dbReference>
<keyword evidence="3" id="KW-0378">Hydrolase</keyword>
<feature type="domain" description="Peptidase S1" evidence="5">
    <location>
        <begin position="36"/>
        <end position="273"/>
    </location>
</feature>
<proteinExistence type="inferred from homology"/>
<name>A0A8J3FSS0_9PSEU</name>
<dbReference type="FunFam" id="2.40.10.10:FF:000068">
    <property type="entry name" value="transmembrane protease serine 2"/>
    <property type="match status" value="1"/>
</dbReference>
<evidence type="ECO:0000259" key="5">
    <source>
        <dbReference type="PROSITE" id="PS50240"/>
    </source>
</evidence>
<dbReference type="PROSITE" id="PS00134">
    <property type="entry name" value="TRYPSIN_HIS"/>
    <property type="match status" value="1"/>
</dbReference>
<evidence type="ECO:0000313" key="6">
    <source>
        <dbReference type="EMBL" id="GGM38969.1"/>
    </source>
</evidence>
<dbReference type="InterPro" id="IPR033116">
    <property type="entry name" value="TRYPSIN_SER"/>
</dbReference>
<evidence type="ECO:0000256" key="3">
    <source>
        <dbReference type="RuleBase" id="RU363034"/>
    </source>
</evidence>
<comment type="caution">
    <text evidence="6">The sequence shown here is derived from an EMBL/GenBank/DDBJ whole genome shotgun (WGS) entry which is preliminary data.</text>
</comment>
<reference evidence="6" key="2">
    <citation type="submission" date="2020-09" db="EMBL/GenBank/DDBJ databases">
        <authorList>
            <person name="Sun Q."/>
            <person name="Zhou Y."/>
        </authorList>
    </citation>
    <scope>NUCLEOTIDE SEQUENCE</scope>
    <source>
        <strain evidence="6">CGMCC 4.5737</strain>
    </source>
</reference>
<dbReference type="PANTHER" id="PTHR24276">
    <property type="entry name" value="POLYSERASE-RELATED"/>
    <property type="match status" value="1"/>
</dbReference>
<dbReference type="Gene3D" id="2.40.10.10">
    <property type="entry name" value="Trypsin-like serine proteases"/>
    <property type="match status" value="1"/>
</dbReference>
<comment type="similarity">
    <text evidence="1">Belongs to the peptidase S1 family.</text>
</comment>
<dbReference type="SUPFAM" id="SSF50494">
    <property type="entry name" value="Trypsin-like serine proteases"/>
    <property type="match status" value="1"/>
</dbReference>
<dbReference type="GO" id="GO:0004252">
    <property type="term" value="F:serine-type endopeptidase activity"/>
    <property type="evidence" value="ECO:0007669"/>
    <property type="project" value="InterPro"/>
</dbReference>
<dbReference type="PROSITE" id="PS50240">
    <property type="entry name" value="TRYPSIN_DOM"/>
    <property type="match status" value="1"/>
</dbReference>
<evidence type="ECO:0000313" key="7">
    <source>
        <dbReference type="Proteomes" id="UP000637578"/>
    </source>
</evidence>
<dbReference type="PRINTS" id="PR00722">
    <property type="entry name" value="CHYMOTRYPSIN"/>
</dbReference>
<dbReference type="InterPro" id="IPR043504">
    <property type="entry name" value="Peptidase_S1_PA_chymotrypsin"/>
</dbReference>
<feature type="signal peptide" evidence="4">
    <location>
        <begin position="1"/>
        <end position="31"/>
    </location>
</feature>
<dbReference type="GO" id="GO:0006508">
    <property type="term" value="P:proteolysis"/>
    <property type="evidence" value="ECO:0007669"/>
    <property type="project" value="UniProtKB-KW"/>
</dbReference>
<dbReference type="CDD" id="cd00190">
    <property type="entry name" value="Tryp_SPc"/>
    <property type="match status" value="1"/>
</dbReference>
<sequence>MWSFVHQLGKGLVAVAATLTVVAAVAMPAQADPDRIVGGVPADIRDHPWIVALADRDGNQFCGGTLVRPNKVVTAAHCVDGVRPRAPSIVIAGRTNLNDTRTGTVAWVTGTWVHPGYQAGEPFVTLLNDVAVLTLDRNLTYRTLRMAGSGDEELYEPGTSATVLGWGHISEGGPSSPEQLRQVDVPILSDADCRTALWDPPVAMGYLAGFMICAGDLRNGGIDSCQGDSGGPLVVNETLVGIVSWGKGCARPGNPGVYTKVSAYAGQLEPPLTLAPPLG</sequence>
<dbReference type="Pfam" id="PF00089">
    <property type="entry name" value="Trypsin"/>
    <property type="match status" value="1"/>
</dbReference>